<dbReference type="Proteomes" id="UP000094444">
    <property type="component" value="Unassembled WGS sequence"/>
</dbReference>
<dbReference type="InParanoid" id="A0A2P5HNL5"/>
<dbReference type="GO" id="GO:0016787">
    <property type="term" value="F:hydrolase activity"/>
    <property type="evidence" value="ECO:0007669"/>
    <property type="project" value="InterPro"/>
</dbReference>
<feature type="region of interest" description="Disordered" evidence="1">
    <location>
        <begin position="143"/>
        <end position="163"/>
    </location>
</feature>
<gene>
    <name evidence="3" type="ORF">DHEL01_v209790</name>
</gene>
<dbReference type="EMBL" id="MAVT02001160">
    <property type="protein sequence ID" value="POS71821.1"/>
    <property type="molecule type" value="Genomic_DNA"/>
</dbReference>
<organism evidence="3 4">
    <name type="scientific">Diaporthe helianthi</name>
    <dbReference type="NCBI Taxonomy" id="158607"/>
    <lineage>
        <taxon>Eukaryota</taxon>
        <taxon>Fungi</taxon>
        <taxon>Dikarya</taxon>
        <taxon>Ascomycota</taxon>
        <taxon>Pezizomycotina</taxon>
        <taxon>Sordariomycetes</taxon>
        <taxon>Sordariomycetidae</taxon>
        <taxon>Diaporthales</taxon>
        <taxon>Diaporthaceae</taxon>
        <taxon>Diaporthe</taxon>
    </lineage>
</organism>
<dbReference type="NCBIfam" id="TIGR00976">
    <property type="entry name" value="CocE_NonD"/>
    <property type="match status" value="1"/>
</dbReference>
<feature type="domain" description="Xaa-Pro dipeptidyl-peptidase-like" evidence="2">
    <location>
        <begin position="61"/>
        <end position="163"/>
    </location>
</feature>
<dbReference type="AlphaFoldDB" id="A0A2P5HNL5"/>
<keyword evidence="4" id="KW-1185">Reference proteome</keyword>
<protein>
    <recommendedName>
        <fullName evidence="2">Xaa-Pro dipeptidyl-peptidase-like domain-containing protein</fullName>
    </recommendedName>
</protein>
<reference evidence="3" key="1">
    <citation type="submission" date="2017-09" db="EMBL/GenBank/DDBJ databases">
        <title>Polyketide synthases of a Diaporthe helianthi virulent isolate.</title>
        <authorList>
            <person name="Baroncelli R."/>
        </authorList>
    </citation>
    <scope>NUCLEOTIDE SEQUENCE [LARGE SCALE GENOMIC DNA]</scope>
    <source>
        <strain evidence="3">7/96</strain>
    </source>
</reference>
<dbReference type="InterPro" id="IPR029058">
    <property type="entry name" value="AB_hydrolase_fold"/>
</dbReference>
<comment type="caution">
    <text evidence="3">The sequence shown here is derived from an EMBL/GenBank/DDBJ whole genome shotgun (WGS) entry which is preliminary data.</text>
</comment>
<accession>A0A2P5HNL5</accession>
<evidence type="ECO:0000259" key="2">
    <source>
        <dbReference type="Pfam" id="PF02129"/>
    </source>
</evidence>
<evidence type="ECO:0000313" key="3">
    <source>
        <dbReference type="EMBL" id="POS71821.1"/>
    </source>
</evidence>
<dbReference type="InterPro" id="IPR005674">
    <property type="entry name" value="CocE/Ser_esterase"/>
</dbReference>
<sequence length="163" mass="18198">MAPYFVNSIEVTQRPITRPPWDQPKERVRLELPAGFRKTPEARPLPCDIILERDELLGLRDGARLRADVYRPKTEAKVPAIMMWSPYGKSGTGVFNLDKMPLRAGVPLSQLSGYESFEGLDPAEWIPRGYAVVNVDSRGVGDSEGDMRMWGTGEGRDGHDAVE</sequence>
<evidence type="ECO:0000256" key="1">
    <source>
        <dbReference type="SAM" id="MobiDB-lite"/>
    </source>
</evidence>
<dbReference type="SUPFAM" id="SSF53474">
    <property type="entry name" value="alpha/beta-Hydrolases"/>
    <property type="match status" value="1"/>
</dbReference>
<dbReference type="Pfam" id="PF02129">
    <property type="entry name" value="Peptidase_S15"/>
    <property type="match status" value="1"/>
</dbReference>
<name>A0A2P5HNL5_DIAHE</name>
<dbReference type="Gene3D" id="3.40.50.1820">
    <property type="entry name" value="alpha/beta hydrolase"/>
    <property type="match status" value="1"/>
</dbReference>
<dbReference type="InterPro" id="IPR000383">
    <property type="entry name" value="Xaa-Pro-like_dom"/>
</dbReference>
<proteinExistence type="predicted"/>
<dbReference type="OrthoDB" id="2578740at2759"/>
<feature type="compositionally biased region" description="Basic and acidic residues" evidence="1">
    <location>
        <begin position="154"/>
        <end position="163"/>
    </location>
</feature>
<evidence type="ECO:0000313" key="4">
    <source>
        <dbReference type="Proteomes" id="UP000094444"/>
    </source>
</evidence>